<dbReference type="SUPFAM" id="SSF53850">
    <property type="entry name" value="Periplasmic binding protein-like II"/>
    <property type="match status" value="1"/>
</dbReference>
<keyword evidence="7" id="KW-1185">Reference proteome</keyword>
<protein>
    <submittedName>
        <fullName evidence="6">LysR family transcriptional regulator</fullName>
    </submittedName>
</protein>
<evidence type="ECO:0000256" key="4">
    <source>
        <dbReference type="ARBA" id="ARBA00023163"/>
    </source>
</evidence>
<dbReference type="Gene3D" id="3.40.190.10">
    <property type="entry name" value="Periplasmic binding protein-like II"/>
    <property type="match status" value="2"/>
</dbReference>
<dbReference type="InterPro" id="IPR000847">
    <property type="entry name" value="LysR_HTH_N"/>
</dbReference>
<dbReference type="EMBL" id="MKQR01000008">
    <property type="protein sequence ID" value="OLR94005.1"/>
    <property type="molecule type" value="Genomic_DNA"/>
</dbReference>
<keyword evidence="3" id="KW-0238">DNA-binding</keyword>
<evidence type="ECO:0000313" key="7">
    <source>
        <dbReference type="Proteomes" id="UP000186040"/>
    </source>
</evidence>
<dbReference type="InterPro" id="IPR050950">
    <property type="entry name" value="HTH-type_LysR_regulators"/>
</dbReference>
<evidence type="ECO:0000259" key="5">
    <source>
        <dbReference type="PROSITE" id="PS50931"/>
    </source>
</evidence>
<dbReference type="Pfam" id="PF00126">
    <property type="entry name" value="HTH_1"/>
    <property type="match status" value="1"/>
</dbReference>
<gene>
    <name evidence="6" type="ORF">BJP25_13590</name>
</gene>
<dbReference type="InterPro" id="IPR036390">
    <property type="entry name" value="WH_DNA-bd_sf"/>
</dbReference>
<comment type="similarity">
    <text evidence="1">Belongs to the LysR transcriptional regulatory family.</text>
</comment>
<name>A0A1Q9LPQ5_9PSEU</name>
<evidence type="ECO:0000256" key="3">
    <source>
        <dbReference type="ARBA" id="ARBA00023125"/>
    </source>
</evidence>
<dbReference type="SUPFAM" id="SSF46785">
    <property type="entry name" value="Winged helix' DNA-binding domain"/>
    <property type="match status" value="1"/>
</dbReference>
<evidence type="ECO:0000256" key="1">
    <source>
        <dbReference type="ARBA" id="ARBA00009437"/>
    </source>
</evidence>
<dbReference type="PANTHER" id="PTHR30419:SF29">
    <property type="entry name" value="LYSR-FAMILY TRANSCRIPTIONAL REGULATOR"/>
    <property type="match status" value="1"/>
</dbReference>
<keyword evidence="4" id="KW-0804">Transcription</keyword>
<proteinExistence type="inferred from homology"/>
<dbReference type="RefSeq" id="WP_075974214.1">
    <property type="nucleotide sequence ID" value="NZ_MKQR01000008.1"/>
</dbReference>
<feature type="domain" description="HTH lysR-type" evidence="5">
    <location>
        <begin position="2"/>
        <end position="59"/>
    </location>
</feature>
<dbReference type="STRING" id="1193682.BJP25_13590"/>
<evidence type="ECO:0000313" key="6">
    <source>
        <dbReference type="EMBL" id="OLR94005.1"/>
    </source>
</evidence>
<sequence length="296" mass="30467">MPTLRALECLVEAVDRGSVTAAAAALHLSQPALSHQLAALEREVGAPLVERLPRGVRATAAGVAVVEQARVALAAARRSVALGRAVAEGAGGGLRVACAETMVAPLLAPVLRAWRLARPGVALSVVECRGARAVADLLTAQEADLGLAPRPERFDGRVTVVGEEEVVAVLPPDLDPGPALAWADLDGLDVVHFHPDNGLAAWLDEAAAAHGTTLTAVTRTRSATTAVHLAHAGLGVALVPTTALPPAARVAVRPLRPRLTRQVVVLDPAPSDALARRFTADLVSRGVPVPAAARRP</sequence>
<reference evidence="6 7" key="1">
    <citation type="submission" date="2016-10" db="EMBL/GenBank/DDBJ databases">
        <title>The Draft Genome Sequence of Actinokineospora bangkokensis 44EHWT reveals the biosynthetic pathway of antifungal compounds Thailandins with unusual extender unit butylmalonyl-CoA.</title>
        <authorList>
            <person name="Greule A."/>
            <person name="Intra B."/>
            <person name="Flemming S."/>
            <person name="Rommel M.G."/>
            <person name="Panbangred W."/>
            <person name="Bechthold A."/>
        </authorList>
    </citation>
    <scope>NUCLEOTIDE SEQUENCE [LARGE SCALE GENOMIC DNA]</scope>
    <source>
        <strain evidence="6 7">44EHW</strain>
    </source>
</reference>
<dbReference type="PANTHER" id="PTHR30419">
    <property type="entry name" value="HTH-TYPE TRANSCRIPTIONAL REGULATOR YBHD"/>
    <property type="match status" value="1"/>
</dbReference>
<dbReference type="Gene3D" id="1.10.10.10">
    <property type="entry name" value="Winged helix-like DNA-binding domain superfamily/Winged helix DNA-binding domain"/>
    <property type="match status" value="1"/>
</dbReference>
<dbReference type="GO" id="GO:0003677">
    <property type="term" value="F:DNA binding"/>
    <property type="evidence" value="ECO:0007669"/>
    <property type="project" value="UniProtKB-KW"/>
</dbReference>
<dbReference type="Pfam" id="PF03466">
    <property type="entry name" value="LysR_substrate"/>
    <property type="match status" value="1"/>
</dbReference>
<dbReference type="PRINTS" id="PR00039">
    <property type="entry name" value="HTHLYSR"/>
</dbReference>
<dbReference type="AlphaFoldDB" id="A0A1Q9LPQ5"/>
<dbReference type="OrthoDB" id="3673085at2"/>
<dbReference type="InterPro" id="IPR036388">
    <property type="entry name" value="WH-like_DNA-bd_sf"/>
</dbReference>
<organism evidence="6 7">
    <name type="scientific">Actinokineospora bangkokensis</name>
    <dbReference type="NCBI Taxonomy" id="1193682"/>
    <lineage>
        <taxon>Bacteria</taxon>
        <taxon>Bacillati</taxon>
        <taxon>Actinomycetota</taxon>
        <taxon>Actinomycetes</taxon>
        <taxon>Pseudonocardiales</taxon>
        <taxon>Pseudonocardiaceae</taxon>
        <taxon>Actinokineospora</taxon>
    </lineage>
</organism>
<comment type="caution">
    <text evidence="6">The sequence shown here is derived from an EMBL/GenBank/DDBJ whole genome shotgun (WGS) entry which is preliminary data.</text>
</comment>
<evidence type="ECO:0000256" key="2">
    <source>
        <dbReference type="ARBA" id="ARBA00023015"/>
    </source>
</evidence>
<dbReference type="Proteomes" id="UP000186040">
    <property type="component" value="Unassembled WGS sequence"/>
</dbReference>
<dbReference type="GO" id="GO:0003700">
    <property type="term" value="F:DNA-binding transcription factor activity"/>
    <property type="evidence" value="ECO:0007669"/>
    <property type="project" value="InterPro"/>
</dbReference>
<keyword evidence="2" id="KW-0805">Transcription regulation</keyword>
<dbReference type="PROSITE" id="PS50931">
    <property type="entry name" value="HTH_LYSR"/>
    <property type="match status" value="1"/>
</dbReference>
<dbReference type="GO" id="GO:0005829">
    <property type="term" value="C:cytosol"/>
    <property type="evidence" value="ECO:0007669"/>
    <property type="project" value="TreeGrafter"/>
</dbReference>
<accession>A0A1Q9LPQ5</accession>
<dbReference type="InterPro" id="IPR005119">
    <property type="entry name" value="LysR_subst-bd"/>
</dbReference>